<sequence>MLRSAGTRFFIVGVLTLFMFIPLFFVGAIIDERADYSRQTIASIGEEWGGTQQIAGPQLVIPVEGAVLVEVSQPDGDPVTSRPRQVTEIRPKSPVYVYPEQFDLTVDTRSESRSRGIFEVPVYVADADFAFEFDLDAVEDALGPNETILWDQAEVRLGLGSNRALRGEALLQEGGESFALEPLVAGGSEAGIVAAIGDPREREGFTLALGFNGAGALWVAPVGRTSRVSLSGDWPHPSFSGAFLPDEADVSEEGFSARWTIPHLARSLPQVSRGGFSQSSRSEVFGLRYFQPNDFYQQAYRAARYGILYIALTFLTVLLIERRQEKPAHPVQYILIGLAQSLFVLLMVAYAEQIGFGAAYALSAGAVTVLLTAYGITGLRLGRRSFVLGATLAVLYAVLYLILQSEDYALVTGATLAFAALAGTMFATRNEDWYGSDRPKRTPWFAPRPKPPAPSEA</sequence>
<feature type="transmembrane region" description="Helical" evidence="2">
    <location>
        <begin position="9"/>
        <end position="30"/>
    </location>
</feature>
<keyword evidence="2" id="KW-0472">Membrane</keyword>
<evidence type="ECO:0000256" key="2">
    <source>
        <dbReference type="SAM" id="Phobius"/>
    </source>
</evidence>
<dbReference type="InterPro" id="IPR010364">
    <property type="entry name" value="Uncharacterised_IM_CreD"/>
</dbReference>
<organism evidence="3 4">
    <name type="scientific">Pelagovum pacificum</name>
    <dbReference type="NCBI Taxonomy" id="2588711"/>
    <lineage>
        <taxon>Bacteria</taxon>
        <taxon>Pseudomonadati</taxon>
        <taxon>Pseudomonadota</taxon>
        <taxon>Alphaproteobacteria</taxon>
        <taxon>Rhodobacterales</taxon>
        <taxon>Paracoccaceae</taxon>
        <taxon>Pelagovum</taxon>
    </lineage>
</organism>
<evidence type="ECO:0000313" key="4">
    <source>
        <dbReference type="Proteomes" id="UP000314011"/>
    </source>
</evidence>
<keyword evidence="2" id="KW-1133">Transmembrane helix</keyword>
<dbReference type="GO" id="GO:0005886">
    <property type="term" value="C:plasma membrane"/>
    <property type="evidence" value="ECO:0007669"/>
    <property type="project" value="TreeGrafter"/>
</dbReference>
<accession>A0A5C5GDA6</accession>
<feature type="transmembrane region" description="Helical" evidence="2">
    <location>
        <begin position="409"/>
        <end position="428"/>
    </location>
</feature>
<feature type="transmembrane region" description="Helical" evidence="2">
    <location>
        <begin position="357"/>
        <end position="379"/>
    </location>
</feature>
<dbReference type="RefSeq" id="WP_140196567.1">
    <property type="nucleotide sequence ID" value="NZ_CP065915.1"/>
</dbReference>
<feature type="transmembrane region" description="Helical" evidence="2">
    <location>
        <begin position="386"/>
        <end position="403"/>
    </location>
</feature>
<dbReference type="EMBL" id="VFFF01000002">
    <property type="protein sequence ID" value="TNY31519.1"/>
    <property type="molecule type" value="Genomic_DNA"/>
</dbReference>
<dbReference type="PANTHER" id="PTHR30092:SF0">
    <property type="entry name" value="INNER MEMBRANE PROTEIN CRED"/>
    <property type="match status" value="1"/>
</dbReference>
<dbReference type="AlphaFoldDB" id="A0A5C5GDA6"/>
<reference evidence="3 4" key="1">
    <citation type="submission" date="2019-06" db="EMBL/GenBank/DDBJ databases">
        <title>Genome of new Rhodobacteraceae sp. SM1903.</title>
        <authorList>
            <person name="Ren X."/>
        </authorList>
    </citation>
    <scope>NUCLEOTIDE SEQUENCE [LARGE SCALE GENOMIC DNA]</scope>
    <source>
        <strain evidence="3 4">SM1903</strain>
    </source>
</reference>
<dbReference type="OrthoDB" id="9791851at2"/>
<dbReference type="NCBIfam" id="NF008712">
    <property type="entry name" value="PRK11715.1-1"/>
    <property type="match status" value="1"/>
</dbReference>
<evidence type="ECO:0000313" key="3">
    <source>
        <dbReference type="EMBL" id="TNY31519.1"/>
    </source>
</evidence>
<feature type="transmembrane region" description="Helical" evidence="2">
    <location>
        <begin position="332"/>
        <end position="351"/>
    </location>
</feature>
<feature type="compositionally biased region" description="Pro residues" evidence="1">
    <location>
        <begin position="446"/>
        <end position="457"/>
    </location>
</feature>
<evidence type="ECO:0000256" key="1">
    <source>
        <dbReference type="SAM" id="MobiDB-lite"/>
    </source>
</evidence>
<gene>
    <name evidence="3" type="ORF">FHY64_16035</name>
</gene>
<protein>
    <submittedName>
        <fullName evidence="3">Cell envelope integrity protein CreD</fullName>
    </submittedName>
</protein>
<proteinExistence type="predicted"/>
<dbReference type="Proteomes" id="UP000314011">
    <property type="component" value="Unassembled WGS sequence"/>
</dbReference>
<keyword evidence="4" id="KW-1185">Reference proteome</keyword>
<dbReference type="Pfam" id="PF06123">
    <property type="entry name" value="CreD"/>
    <property type="match status" value="1"/>
</dbReference>
<dbReference type="PIRSF" id="PIRSF004548">
    <property type="entry name" value="CreD"/>
    <property type="match status" value="1"/>
</dbReference>
<comment type="caution">
    <text evidence="3">The sequence shown here is derived from an EMBL/GenBank/DDBJ whole genome shotgun (WGS) entry which is preliminary data.</text>
</comment>
<keyword evidence="2" id="KW-0812">Transmembrane</keyword>
<name>A0A5C5GDA6_9RHOB</name>
<feature type="transmembrane region" description="Helical" evidence="2">
    <location>
        <begin position="302"/>
        <end position="320"/>
    </location>
</feature>
<dbReference type="PANTHER" id="PTHR30092">
    <property type="entry name" value="INNER MEMBRANE PROTEIN CRED"/>
    <property type="match status" value="1"/>
</dbReference>
<feature type="region of interest" description="Disordered" evidence="1">
    <location>
        <begin position="436"/>
        <end position="457"/>
    </location>
</feature>